<dbReference type="AlphaFoldDB" id="A0A2T4XY51"/>
<proteinExistence type="predicted"/>
<evidence type="ECO:0008006" key="4">
    <source>
        <dbReference type="Google" id="ProtNLM"/>
    </source>
</evidence>
<dbReference type="OrthoDB" id="6631049at2"/>
<dbReference type="Proteomes" id="UP000241614">
    <property type="component" value="Unassembled WGS sequence"/>
</dbReference>
<comment type="caution">
    <text evidence="2">The sequence shown here is derived from an EMBL/GenBank/DDBJ whole genome shotgun (WGS) entry which is preliminary data.</text>
</comment>
<reference evidence="2 3" key="1">
    <citation type="submission" date="2018-04" db="EMBL/GenBank/DDBJ databases">
        <title>Genome sequencing reveals highly heavy metal resistance and biotechnology application of the novel Enterobacter cloacae amazonensis isolated from wastewater river in Manaus - Amazonas.</title>
        <authorList>
            <person name="Astolfi M.C.T."/>
            <person name="Carvalho E.B.D.S."/>
            <person name="Lacerda L.B."/>
            <person name="Pinto M.V."/>
            <person name="Nogueira V.B."/>
            <person name="Barros A.M."/>
            <person name="Astolfi-Filho S."/>
        </authorList>
    </citation>
    <scope>NUCLEOTIDE SEQUENCE [LARGE SCALE GENOMIC DNA]</scope>
    <source>
        <strain evidence="3">amazonensis</strain>
    </source>
</reference>
<evidence type="ECO:0000313" key="3">
    <source>
        <dbReference type="Proteomes" id="UP000241614"/>
    </source>
</evidence>
<evidence type="ECO:0000256" key="1">
    <source>
        <dbReference type="SAM" id="Phobius"/>
    </source>
</evidence>
<accession>A0A2T4XY51</accession>
<evidence type="ECO:0000313" key="2">
    <source>
        <dbReference type="EMBL" id="PTM34873.1"/>
    </source>
</evidence>
<keyword evidence="1" id="KW-0812">Transmembrane</keyword>
<keyword evidence="1" id="KW-1133">Transmembrane helix</keyword>
<keyword evidence="1" id="KW-0472">Membrane</keyword>
<feature type="transmembrane region" description="Helical" evidence="1">
    <location>
        <begin position="114"/>
        <end position="132"/>
    </location>
</feature>
<dbReference type="EMBL" id="PZPP01000014">
    <property type="protein sequence ID" value="PTM34873.1"/>
    <property type="molecule type" value="Genomic_DNA"/>
</dbReference>
<feature type="transmembrane region" description="Helical" evidence="1">
    <location>
        <begin position="222"/>
        <end position="245"/>
    </location>
</feature>
<sequence length="274" mass="31484">MIGNLLGNKDFTRYVVYATLFAVALNRAHGLSNLLRFALRYFGVGYTDSKMKHMDNKWFDIQLFKIINGINISNINDIRLIQLGLNEGKLKPSSFLLTSSWGDITKKMPTRKKITSIILGTMLILTGSFFWYTQNSIAYGFAKIDFGTFTYYLSKDTLIITSQSGTINNATIHSKEDCINSRKLIPNDSVFALACNKLLNNSQSYQRWLEQEIATINTSKKYLLALAYIYLTIGVVWLFSLWQFIRANLQVVNYKRSLENKNEIKNNKEERISM</sequence>
<name>A0A2T4XY51_ENTCL</name>
<gene>
    <name evidence="2" type="ORF">DA103_13670</name>
</gene>
<organism evidence="2 3">
    <name type="scientific">Enterobacter cloacae</name>
    <dbReference type="NCBI Taxonomy" id="550"/>
    <lineage>
        <taxon>Bacteria</taxon>
        <taxon>Pseudomonadati</taxon>
        <taxon>Pseudomonadota</taxon>
        <taxon>Gammaproteobacteria</taxon>
        <taxon>Enterobacterales</taxon>
        <taxon>Enterobacteriaceae</taxon>
        <taxon>Enterobacter</taxon>
        <taxon>Enterobacter cloacae complex</taxon>
    </lineage>
</organism>
<protein>
    <recommendedName>
        <fullName evidence="4">Transmembrane protein</fullName>
    </recommendedName>
</protein>
<dbReference type="RefSeq" id="WP_028017127.1">
    <property type="nucleotide sequence ID" value="NZ_JAWDAX010000002.1"/>
</dbReference>